<dbReference type="PANTHER" id="PTHR46696:SF4">
    <property type="entry name" value="BIOTIN BIOSYNTHESIS CYTOCHROME P450"/>
    <property type="match status" value="1"/>
</dbReference>
<keyword evidence="2" id="KW-0479">Metal-binding</keyword>
<keyword evidence="2" id="KW-0408">Iron</keyword>
<dbReference type="AlphaFoldDB" id="U2W8K7"/>
<dbReference type="PRINTS" id="PR00359">
    <property type="entry name" value="BP450"/>
</dbReference>
<dbReference type="GO" id="GO:0020037">
    <property type="term" value="F:heme binding"/>
    <property type="evidence" value="ECO:0007669"/>
    <property type="project" value="InterPro"/>
</dbReference>
<proteinExistence type="inferred from homology"/>
<keyword evidence="2" id="KW-0560">Oxidoreductase</keyword>
<comment type="caution">
    <text evidence="3">The sequence shown here is derived from an EMBL/GenBank/DDBJ whole genome shotgun (WGS) entry which is preliminary data.</text>
</comment>
<evidence type="ECO:0000313" key="4">
    <source>
        <dbReference type="Proteomes" id="UP000016762"/>
    </source>
</evidence>
<dbReference type="GO" id="GO:0036199">
    <property type="term" value="F:cholest-4-en-3-one 26-monooxygenase activity"/>
    <property type="evidence" value="ECO:0007669"/>
    <property type="project" value="TreeGrafter"/>
</dbReference>
<keyword evidence="2" id="KW-0503">Monooxygenase</keyword>
<gene>
    <name evidence="3" type="ORF">RS24_01950</name>
</gene>
<dbReference type="PROSITE" id="PS00086">
    <property type="entry name" value="CYTOCHROME_P450"/>
    <property type="match status" value="1"/>
</dbReference>
<dbReference type="InterPro" id="IPR002397">
    <property type="entry name" value="Cyt_P450_B"/>
</dbReference>
<dbReference type="PANTHER" id="PTHR46696">
    <property type="entry name" value="P450, PUTATIVE (EUROFUNG)-RELATED"/>
    <property type="match status" value="1"/>
</dbReference>
<dbReference type="Pfam" id="PF00067">
    <property type="entry name" value="p450"/>
    <property type="match status" value="1"/>
</dbReference>
<name>U2W8K7_9PROT</name>
<dbReference type="RefSeq" id="WP_021777887.1">
    <property type="nucleotide sequence ID" value="NZ_AWXE01000005.1"/>
</dbReference>
<sequence>MQVPQYSLDPQSIFKSEFIYNPFPILASLRKNSPISSIGNSGFHLISSFELIQEVLEREAEFSANLKGVLYRSDEGNPDCFDLSETGALDVIATADGADHARHKKVLADAFTTKSVMQYENYIRQIANQEIEKIKDIGKGSCVATIEKIPALVIAKLIGLPDTEYDDFMRWIMIGGSILAGETSAEGLHYLAVETEKMSRYLFDKFDLLQNSNLRDQSLLSVLRCAFENGNITQEEAIGIAIILFGAGGESTSALMGSTIYHLASNPDLQNELRIDNKLIIPFIEEVIRMSPPFKFHYRYVKSDCFLGGYKISSGDKLLLSWDSANRDEKLIDNPDEFSLRRNKPKNHMGFGRGAHFCIGATLARLEVKIFIERLLESFDQFKLKNDPIYLNSIFVRRFISLDIEEVRD</sequence>
<keyword evidence="2" id="KW-0349">Heme</keyword>
<dbReference type="InterPro" id="IPR036396">
    <property type="entry name" value="Cyt_P450_sf"/>
</dbReference>
<comment type="similarity">
    <text evidence="1 2">Belongs to the cytochrome P450 family.</text>
</comment>
<keyword evidence="4" id="KW-1185">Reference proteome</keyword>
<evidence type="ECO:0000256" key="1">
    <source>
        <dbReference type="ARBA" id="ARBA00010617"/>
    </source>
</evidence>
<dbReference type="PRINTS" id="PR00385">
    <property type="entry name" value="P450"/>
</dbReference>
<dbReference type="OrthoDB" id="9801155at2"/>
<dbReference type="eggNOG" id="COG2124">
    <property type="taxonomic scope" value="Bacteria"/>
</dbReference>
<dbReference type="Gene3D" id="1.10.630.10">
    <property type="entry name" value="Cytochrome P450"/>
    <property type="match status" value="1"/>
</dbReference>
<accession>U2W8K7</accession>
<protein>
    <recommendedName>
        <fullName evidence="5">Cytochrome P450</fullName>
    </recommendedName>
</protein>
<dbReference type="GO" id="GO:0006707">
    <property type="term" value="P:cholesterol catabolic process"/>
    <property type="evidence" value="ECO:0007669"/>
    <property type="project" value="TreeGrafter"/>
</dbReference>
<dbReference type="EMBL" id="AWXE01000005">
    <property type="protein sequence ID" value="ERL45914.1"/>
    <property type="molecule type" value="Genomic_DNA"/>
</dbReference>
<dbReference type="Proteomes" id="UP000016762">
    <property type="component" value="Unassembled WGS sequence"/>
</dbReference>
<evidence type="ECO:0008006" key="5">
    <source>
        <dbReference type="Google" id="ProtNLM"/>
    </source>
</evidence>
<dbReference type="InterPro" id="IPR001128">
    <property type="entry name" value="Cyt_P450"/>
</dbReference>
<dbReference type="SUPFAM" id="SSF48264">
    <property type="entry name" value="Cytochrome P450"/>
    <property type="match status" value="1"/>
</dbReference>
<evidence type="ECO:0000313" key="3">
    <source>
        <dbReference type="EMBL" id="ERL45914.1"/>
    </source>
</evidence>
<dbReference type="STRING" id="1397666.RS24_01950"/>
<evidence type="ECO:0000256" key="2">
    <source>
        <dbReference type="RuleBase" id="RU000461"/>
    </source>
</evidence>
<dbReference type="GO" id="GO:0008395">
    <property type="term" value="F:steroid hydroxylase activity"/>
    <property type="evidence" value="ECO:0007669"/>
    <property type="project" value="TreeGrafter"/>
</dbReference>
<reference evidence="3 4" key="1">
    <citation type="journal article" date="2014" name="FEMS Microbiol. Ecol.">
        <title>Genomic differentiation among two strains of the PS1 clade isolated from geographically separated marine habitats.</title>
        <authorList>
            <person name="Jimenez-Infante F."/>
            <person name="Ngugi D.K."/>
            <person name="Alam I."/>
            <person name="Rashid M."/>
            <person name="Baalawi W."/>
            <person name="Kamau A.A."/>
            <person name="Bajic V.B."/>
            <person name="Stingl U."/>
        </authorList>
    </citation>
    <scope>NUCLEOTIDE SEQUENCE [LARGE SCALE GENOMIC DNA]</scope>
    <source>
        <strain evidence="3 4">RS24</strain>
    </source>
</reference>
<organism evidence="3 4">
    <name type="scientific">Candidatus Micropelagius thuwalensis</name>
    <dbReference type="NCBI Taxonomy" id="1397666"/>
    <lineage>
        <taxon>Bacteria</taxon>
        <taxon>Pseudomonadati</taxon>
        <taxon>Pseudomonadota</taxon>
        <taxon>Alphaproteobacteria</taxon>
        <taxon>PS1 clade</taxon>
        <taxon>Candidatus Micropelagius</taxon>
    </lineage>
</organism>
<dbReference type="GO" id="GO:0005506">
    <property type="term" value="F:iron ion binding"/>
    <property type="evidence" value="ECO:0007669"/>
    <property type="project" value="InterPro"/>
</dbReference>
<dbReference type="InterPro" id="IPR017972">
    <property type="entry name" value="Cyt_P450_CS"/>
</dbReference>